<protein>
    <submittedName>
        <fullName evidence="2">Uncharacterized protein</fullName>
    </submittedName>
</protein>
<dbReference type="EMBL" id="JABZEO010000001">
    <property type="protein sequence ID" value="NVZ07748.1"/>
    <property type="molecule type" value="Genomic_DNA"/>
</dbReference>
<organism evidence="2 3">
    <name type="scientific">Allochromatium humboldtianum</name>
    <dbReference type="NCBI Taxonomy" id="504901"/>
    <lineage>
        <taxon>Bacteria</taxon>
        <taxon>Pseudomonadati</taxon>
        <taxon>Pseudomonadota</taxon>
        <taxon>Gammaproteobacteria</taxon>
        <taxon>Chromatiales</taxon>
        <taxon>Chromatiaceae</taxon>
        <taxon>Allochromatium</taxon>
    </lineage>
</organism>
<accession>A0A850R305</accession>
<dbReference type="AlphaFoldDB" id="A0A850R305"/>
<sequence>MSPEFVAILEEGEQLGSWFILLPICLGLLALIVSAVKSRKGIAFLYITFLAIASVAIPTLMFGFWWVELNDLATSSEEKEWIFNHDGGGLLVSPFFSTMLAAVFWIAAVLVLSIRVVIALIREKGLVETISQALNQPAIKRLTNASSPTARYARGG</sequence>
<feature type="transmembrane region" description="Helical" evidence="1">
    <location>
        <begin position="87"/>
        <end position="114"/>
    </location>
</feature>
<evidence type="ECO:0000313" key="2">
    <source>
        <dbReference type="EMBL" id="NVZ07748.1"/>
    </source>
</evidence>
<proteinExistence type="predicted"/>
<keyword evidence="1" id="KW-0812">Transmembrane</keyword>
<reference evidence="2 3" key="1">
    <citation type="submission" date="2020-06" db="EMBL/GenBank/DDBJ databases">
        <title>Whole-genome sequence of Allochromatium humboldtianum DSM 21881, type strain.</title>
        <authorList>
            <person name="Kyndt J.A."/>
            <person name="Meyer T.E."/>
        </authorList>
    </citation>
    <scope>NUCLEOTIDE SEQUENCE [LARGE SCALE GENOMIC DNA]</scope>
    <source>
        <strain evidence="2 3">DSM 21881</strain>
    </source>
</reference>
<gene>
    <name evidence="2" type="ORF">HW932_00555</name>
</gene>
<keyword evidence="1" id="KW-1133">Transmembrane helix</keyword>
<dbReference type="RefSeq" id="WP_176974555.1">
    <property type="nucleotide sequence ID" value="NZ_JABZEO010000001.1"/>
</dbReference>
<evidence type="ECO:0000313" key="3">
    <source>
        <dbReference type="Proteomes" id="UP000592294"/>
    </source>
</evidence>
<dbReference type="Proteomes" id="UP000592294">
    <property type="component" value="Unassembled WGS sequence"/>
</dbReference>
<name>A0A850R305_9GAMM</name>
<feature type="transmembrane region" description="Helical" evidence="1">
    <location>
        <begin position="15"/>
        <end position="36"/>
    </location>
</feature>
<keyword evidence="3" id="KW-1185">Reference proteome</keyword>
<evidence type="ECO:0000256" key="1">
    <source>
        <dbReference type="SAM" id="Phobius"/>
    </source>
</evidence>
<comment type="caution">
    <text evidence="2">The sequence shown here is derived from an EMBL/GenBank/DDBJ whole genome shotgun (WGS) entry which is preliminary data.</text>
</comment>
<feature type="transmembrane region" description="Helical" evidence="1">
    <location>
        <begin position="43"/>
        <end position="67"/>
    </location>
</feature>
<keyword evidence="1" id="KW-0472">Membrane</keyword>